<dbReference type="EMBL" id="OU900101">
    <property type="protein sequence ID" value="CAG9864635.1"/>
    <property type="molecule type" value="Genomic_DNA"/>
</dbReference>
<feature type="domain" description="C2H2-type" evidence="2">
    <location>
        <begin position="63"/>
        <end position="90"/>
    </location>
</feature>
<sequence>MKYECQKEPQFQCPYCDRKVKLKNNLSKHITRVHLKHMQQAGVKCELKIEATEPKIEYPSRRFSCSKCLRTYKYKYDLIKHVRRECDKEPSLECSVCNYRTHRTNTLNNHYRSKRHLIRLRNLEL</sequence>
<keyword evidence="1" id="KW-0479">Metal-binding</keyword>
<evidence type="ECO:0000313" key="3">
    <source>
        <dbReference type="EMBL" id="CAG9864635.1"/>
    </source>
</evidence>
<dbReference type="InterPro" id="IPR013087">
    <property type="entry name" value="Znf_C2H2_type"/>
</dbReference>
<dbReference type="AlphaFoldDB" id="A0A9N9TW66"/>
<proteinExistence type="predicted"/>
<evidence type="ECO:0000313" key="4">
    <source>
        <dbReference type="Proteomes" id="UP001153712"/>
    </source>
</evidence>
<feature type="domain" description="C2H2-type" evidence="2">
    <location>
        <begin position="11"/>
        <end position="39"/>
    </location>
</feature>
<keyword evidence="4" id="KW-1185">Reference proteome</keyword>
<name>A0A9N9TW66_PHYSR</name>
<protein>
    <recommendedName>
        <fullName evidence="2">C2H2-type domain-containing protein</fullName>
    </recommendedName>
</protein>
<keyword evidence="1" id="KW-0863">Zinc-finger</keyword>
<dbReference type="PROSITE" id="PS00028">
    <property type="entry name" value="ZINC_FINGER_C2H2_1"/>
    <property type="match status" value="1"/>
</dbReference>
<reference evidence="3" key="1">
    <citation type="submission" date="2022-01" db="EMBL/GenBank/DDBJ databases">
        <authorList>
            <person name="King R."/>
        </authorList>
    </citation>
    <scope>NUCLEOTIDE SEQUENCE</scope>
</reference>
<gene>
    <name evidence="3" type="ORF">PHYEVI_LOCUS10887</name>
</gene>
<organism evidence="3 4">
    <name type="scientific">Phyllotreta striolata</name>
    <name type="common">Striped flea beetle</name>
    <name type="synonym">Crioceris striolata</name>
    <dbReference type="NCBI Taxonomy" id="444603"/>
    <lineage>
        <taxon>Eukaryota</taxon>
        <taxon>Metazoa</taxon>
        <taxon>Ecdysozoa</taxon>
        <taxon>Arthropoda</taxon>
        <taxon>Hexapoda</taxon>
        <taxon>Insecta</taxon>
        <taxon>Pterygota</taxon>
        <taxon>Neoptera</taxon>
        <taxon>Endopterygota</taxon>
        <taxon>Coleoptera</taxon>
        <taxon>Polyphaga</taxon>
        <taxon>Cucujiformia</taxon>
        <taxon>Chrysomeloidea</taxon>
        <taxon>Chrysomelidae</taxon>
        <taxon>Galerucinae</taxon>
        <taxon>Alticini</taxon>
        <taxon>Phyllotreta</taxon>
    </lineage>
</organism>
<evidence type="ECO:0000256" key="1">
    <source>
        <dbReference type="PROSITE-ProRule" id="PRU00042"/>
    </source>
</evidence>
<dbReference type="Proteomes" id="UP001153712">
    <property type="component" value="Chromosome 8"/>
</dbReference>
<evidence type="ECO:0000259" key="2">
    <source>
        <dbReference type="PROSITE" id="PS50157"/>
    </source>
</evidence>
<dbReference type="InterPro" id="IPR036236">
    <property type="entry name" value="Znf_C2H2_sf"/>
</dbReference>
<dbReference type="Gene3D" id="3.30.160.60">
    <property type="entry name" value="Classic Zinc Finger"/>
    <property type="match status" value="2"/>
</dbReference>
<dbReference type="Pfam" id="PF00096">
    <property type="entry name" value="zf-C2H2"/>
    <property type="match status" value="2"/>
</dbReference>
<dbReference type="GO" id="GO:0008270">
    <property type="term" value="F:zinc ion binding"/>
    <property type="evidence" value="ECO:0007669"/>
    <property type="project" value="UniProtKB-KW"/>
</dbReference>
<dbReference type="PROSITE" id="PS50157">
    <property type="entry name" value="ZINC_FINGER_C2H2_2"/>
    <property type="match status" value="2"/>
</dbReference>
<keyword evidence="1" id="KW-0862">Zinc</keyword>
<dbReference type="OrthoDB" id="3437960at2759"/>
<dbReference type="SUPFAM" id="SSF57667">
    <property type="entry name" value="beta-beta-alpha zinc fingers"/>
    <property type="match status" value="1"/>
</dbReference>
<accession>A0A9N9TW66</accession>
<dbReference type="SMART" id="SM00355">
    <property type="entry name" value="ZnF_C2H2"/>
    <property type="match status" value="3"/>
</dbReference>